<name>A0A437JCT1_9SPHN</name>
<evidence type="ECO:0000313" key="3">
    <source>
        <dbReference type="EMBL" id="RVT43560.1"/>
    </source>
</evidence>
<dbReference type="OrthoDB" id="9794540at2"/>
<evidence type="ECO:0000256" key="1">
    <source>
        <dbReference type="SAM" id="MobiDB-lite"/>
    </source>
</evidence>
<feature type="compositionally biased region" description="Polar residues" evidence="1">
    <location>
        <begin position="539"/>
        <end position="558"/>
    </location>
</feature>
<gene>
    <name evidence="3" type="ORF">ENE74_02770</name>
</gene>
<evidence type="ECO:0000313" key="4">
    <source>
        <dbReference type="Proteomes" id="UP000282977"/>
    </source>
</evidence>
<feature type="transmembrane region" description="Helical" evidence="2">
    <location>
        <begin position="40"/>
        <end position="60"/>
    </location>
</feature>
<keyword evidence="2" id="KW-0812">Transmembrane</keyword>
<feature type="region of interest" description="Disordered" evidence="1">
    <location>
        <begin position="527"/>
        <end position="558"/>
    </location>
</feature>
<evidence type="ECO:0000256" key="2">
    <source>
        <dbReference type="SAM" id="Phobius"/>
    </source>
</evidence>
<feature type="transmembrane region" description="Helical" evidence="2">
    <location>
        <begin position="202"/>
        <end position="220"/>
    </location>
</feature>
<feature type="transmembrane region" description="Helical" evidence="2">
    <location>
        <begin position="12"/>
        <end position="34"/>
    </location>
</feature>
<sequence>MEQKIRSELLKMTVVMLVLLGLGIYAHQFVIAGIQAKVALNLSIFAVFFLAAGIAFRHVLNLRNEVLALKALKVDYGDRSRRPLDPYKHPAVVFQEPELLGQGYRLITEELNKQDGLQISNATVQVLLHDVDQRINDRKSTLIYFSGLMVFLGLLGAFMGLMKTVQSVGDLIGGMDVSGAAGTDSFGKLIEGMKAPLNGMSVGFSSSLFGLMTSMVLGALERFMTSAMKTLRNEFEHWLSNLAALESSQGEAAHRDAADMSGVVKALETGGKQLRDLRDAVAGGASINADAQRSIATMADAVTSLSQSVKTVTDPTPMLKPIADVVAELARNQTMMVGQFQGLYDMAERDRATIRHMLERMNAGIDRQGGMNGPQMHEQLDRMVALQSELLAVTADTPPVTTLAQAPARPGLFGRLFGDRATADARRERKKLRAEVRDVVLAQRKFARAVEQALGDSIGKIEAGRRSDHGMLADMVARNDRNQARVDALLERLNGLAGDEAQGKDSLDMAAGLHGARLELEVLRRRMHLSEEAAEPSDGSATADHSTQQSPQSQSKAG</sequence>
<reference evidence="3 4" key="1">
    <citation type="submission" date="2019-01" db="EMBL/GenBank/DDBJ databases">
        <authorList>
            <person name="Chen W.-M."/>
        </authorList>
    </citation>
    <scope>NUCLEOTIDE SEQUENCE [LARGE SCALE GENOMIC DNA]</scope>
    <source>
        <strain evidence="3 4">TLA-22</strain>
    </source>
</reference>
<evidence type="ECO:0008006" key="5">
    <source>
        <dbReference type="Google" id="ProtNLM"/>
    </source>
</evidence>
<proteinExistence type="predicted"/>
<keyword evidence="2" id="KW-1133">Transmembrane helix</keyword>
<feature type="transmembrane region" description="Helical" evidence="2">
    <location>
        <begin position="142"/>
        <end position="162"/>
    </location>
</feature>
<dbReference type="AlphaFoldDB" id="A0A437JCT1"/>
<dbReference type="EMBL" id="RZUL01000001">
    <property type="protein sequence ID" value="RVT43560.1"/>
    <property type="molecule type" value="Genomic_DNA"/>
</dbReference>
<organism evidence="3 4">
    <name type="scientific">Sphingobium algorifonticola</name>
    <dbReference type="NCBI Taxonomy" id="2008318"/>
    <lineage>
        <taxon>Bacteria</taxon>
        <taxon>Pseudomonadati</taxon>
        <taxon>Pseudomonadota</taxon>
        <taxon>Alphaproteobacteria</taxon>
        <taxon>Sphingomonadales</taxon>
        <taxon>Sphingomonadaceae</taxon>
        <taxon>Sphingobium</taxon>
    </lineage>
</organism>
<dbReference type="Proteomes" id="UP000282977">
    <property type="component" value="Unassembled WGS sequence"/>
</dbReference>
<dbReference type="RefSeq" id="WP_127689100.1">
    <property type="nucleotide sequence ID" value="NZ_RZUL01000001.1"/>
</dbReference>
<keyword evidence="2" id="KW-0472">Membrane</keyword>
<comment type="caution">
    <text evidence="3">The sequence shown here is derived from an EMBL/GenBank/DDBJ whole genome shotgun (WGS) entry which is preliminary data.</text>
</comment>
<protein>
    <recommendedName>
        <fullName evidence="5">Biopolymer transporter ExbB</fullName>
    </recommendedName>
</protein>
<keyword evidence="4" id="KW-1185">Reference proteome</keyword>
<accession>A0A437JCT1</accession>